<dbReference type="InterPro" id="IPR024319">
    <property type="entry name" value="ATPase_expression_mit"/>
</dbReference>
<dbReference type="Pfam" id="PF12921">
    <property type="entry name" value="ATP13"/>
    <property type="match status" value="1"/>
</dbReference>
<feature type="compositionally biased region" description="Polar residues" evidence="4">
    <location>
        <begin position="97"/>
        <end position="111"/>
    </location>
</feature>
<dbReference type="GO" id="GO:0005739">
    <property type="term" value="C:mitochondrion"/>
    <property type="evidence" value="ECO:0007669"/>
    <property type="project" value="UniProtKB-SubCell"/>
</dbReference>
<evidence type="ECO:0000256" key="3">
    <source>
        <dbReference type="ARBA" id="ARBA00023128"/>
    </source>
</evidence>
<feature type="region of interest" description="Disordered" evidence="4">
    <location>
        <begin position="60"/>
        <end position="118"/>
    </location>
</feature>
<dbReference type="Proteomes" id="UP001310594">
    <property type="component" value="Unassembled WGS sequence"/>
</dbReference>
<reference evidence="5" key="1">
    <citation type="submission" date="2023-08" db="EMBL/GenBank/DDBJ databases">
        <title>Black Yeasts Isolated from many extreme environments.</title>
        <authorList>
            <person name="Coleine C."/>
            <person name="Stajich J.E."/>
            <person name="Selbmann L."/>
        </authorList>
    </citation>
    <scope>NUCLEOTIDE SEQUENCE</scope>
    <source>
        <strain evidence="5">CCFEE 5810</strain>
    </source>
</reference>
<evidence type="ECO:0000256" key="2">
    <source>
        <dbReference type="ARBA" id="ARBA00022946"/>
    </source>
</evidence>
<evidence type="ECO:0000256" key="1">
    <source>
        <dbReference type="ARBA" id="ARBA00004173"/>
    </source>
</evidence>
<proteinExistence type="predicted"/>
<protein>
    <recommendedName>
        <fullName evidence="7">Pentatricopeptide repeat domain-containing protein</fullName>
    </recommendedName>
</protein>
<keyword evidence="2" id="KW-0809">Transit peptide</keyword>
<dbReference type="EMBL" id="JAVRQU010000009">
    <property type="protein sequence ID" value="KAK5698632.1"/>
    <property type="molecule type" value="Genomic_DNA"/>
</dbReference>
<sequence length="783" mass="88890">MTSVLARLGQWEARTAIQTVWRPKKRKREDWVCRQCHARGLQRREYSDDTVRTTVGDYLFPPSDRESGSGSEKLKISQEWHGRRRGFPQVTHRDTLSAESNGSRFARSSLNGPGRVDEDEWRTRDTANVDPSAVHESAQNVLWEGFEQQADVEDEGLAELDDSRQVHVGRVEYATEDRERDEALLNIDYVATLPQALDRHEPDLTARCLYAAAKADDLEYIRNLAEAVFSEILNILEPGNFLDRLASANIELSEATRKLIGVAPMQRVAHEYSQLVTEVVAMRRSGCVRLTLADYTVLLRGARDLGNWRLAEALWKKMHHDLCVPSTECYNHYMSCKIFNRLHSGRDRLRVIPFNMLARKAANPGAVYQGYRIGRGGLKDQVMTIFRDMLKTGAVADETSFRTVIMAAAREGELPTVKSVLRKVWSIDVDALLAGHPEAEIAPKQFSQDSPLVPTEKLLFTIAHAFAINNDIPTALRLVDFVARYYDLTISQETWAQLFEWTFVLAVPRTGVKAATDGSRTGKLPLQSVMSLWNTMTGAPYFIDPTMGMYNLLIKNLFYRDMSFAMVEKMKEGYHRGQEHRKTALTLQKALQAAIERSKHGHPDEQSLEQLRRDWEYAEIIRKRNQFWLKRWLRLLLGSLRTTSTLPSADQMTQRDIPLLLSSWRHLAPRTIRYNTATGKVEFDIRSQADIDQNNVGGLRHMAMKEELSRRAPRYVGDTWARSWRSTSSTPASIDQGKPLVHAGAHGNPPAGKVAKPSAEQSDMDPDAMQELKNAMRAAMDSR</sequence>
<keyword evidence="3" id="KW-0496">Mitochondrion</keyword>
<evidence type="ECO:0008006" key="7">
    <source>
        <dbReference type="Google" id="ProtNLM"/>
    </source>
</evidence>
<comment type="subcellular location">
    <subcellularLocation>
        <location evidence="1">Mitochondrion</location>
    </subcellularLocation>
</comment>
<gene>
    <name evidence="5" type="ORF">LTR97_006279</name>
</gene>
<feature type="compositionally biased region" description="Basic and acidic residues" evidence="4">
    <location>
        <begin position="63"/>
        <end position="81"/>
    </location>
</feature>
<evidence type="ECO:0000256" key="4">
    <source>
        <dbReference type="SAM" id="MobiDB-lite"/>
    </source>
</evidence>
<organism evidence="5 6">
    <name type="scientific">Elasticomyces elasticus</name>
    <dbReference type="NCBI Taxonomy" id="574655"/>
    <lineage>
        <taxon>Eukaryota</taxon>
        <taxon>Fungi</taxon>
        <taxon>Dikarya</taxon>
        <taxon>Ascomycota</taxon>
        <taxon>Pezizomycotina</taxon>
        <taxon>Dothideomycetes</taxon>
        <taxon>Dothideomycetidae</taxon>
        <taxon>Mycosphaerellales</taxon>
        <taxon>Teratosphaeriaceae</taxon>
        <taxon>Elasticomyces</taxon>
    </lineage>
</organism>
<comment type="caution">
    <text evidence="5">The sequence shown here is derived from an EMBL/GenBank/DDBJ whole genome shotgun (WGS) entry which is preliminary data.</text>
</comment>
<dbReference type="InterPro" id="IPR011990">
    <property type="entry name" value="TPR-like_helical_dom_sf"/>
</dbReference>
<feature type="region of interest" description="Disordered" evidence="4">
    <location>
        <begin position="726"/>
        <end position="770"/>
    </location>
</feature>
<evidence type="ECO:0000313" key="6">
    <source>
        <dbReference type="Proteomes" id="UP001310594"/>
    </source>
</evidence>
<accession>A0AAN7W9G7</accession>
<name>A0AAN7W9G7_9PEZI</name>
<dbReference type="Gene3D" id="1.25.40.10">
    <property type="entry name" value="Tetratricopeptide repeat domain"/>
    <property type="match status" value="1"/>
</dbReference>
<evidence type="ECO:0000313" key="5">
    <source>
        <dbReference type="EMBL" id="KAK5698632.1"/>
    </source>
</evidence>
<dbReference type="AlphaFoldDB" id="A0AAN7W9G7"/>